<keyword evidence="4" id="KW-1185">Reference proteome</keyword>
<proteinExistence type="predicted"/>
<feature type="chain" id="PRO_5046139793" evidence="2">
    <location>
        <begin position="23"/>
        <end position="122"/>
    </location>
</feature>
<sequence>MSKRPALLLAGFLAASGALHFAKPKQFDALVPRDLPGSPRLWTQASGVAELGLAATIANTGTRRFGGLAAALFFVGVLPGNVKMAIDYDRRKKPLPARAIAWGRLPLQWPLVLWALKVRDEA</sequence>
<name>A0ABN2RIY6_9PSEU</name>
<dbReference type="EMBL" id="BAAANN010000020">
    <property type="protein sequence ID" value="GAA1969866.1"/>
    <property type="molecule type" value="Genomic_DNA"/>
</dbReference>
<dbReference type="Proteomes" id="UP001501116">
    <property type="component" value="Unassembled WGS sequence"/>
</dbReference>
<comment type="caution">
    <text evidence="3">The sequence shown here is derived from an EMBL/GenBank/DDBJ whole genome shotgun (WGS) entry which is preliminary data.</text>
</comment>
<accession>A0ABN2RIY6</accession>
<feature type="signal peptide" evidence="2">
    <location>
        <begin position="1"/>
        <end position="22"/>
    </location>
</feature>
<dbReference type="PANTHER" id="PTHR36974">
    <property type="entry name" value="MEMBRANE PROTEIN-RELATED"/>
    <property type="match status" value="1"/>
</dbReference>
<feature type="transmembrane region" description="Helical" evidence="1">
    <location>
        <begin position="65"/>
        <end position="86"/>
    </location>
</feature>
<evidence type="ECO:0000256" key="1">
    <source>
        <dbReference type="SAM" id="Phobius"/>
    </source>
</evidence>
<gene>
    <name evidence="3" type="ORF">GCM10009754_49430</name>
</gene>
<dbReference type="PANTHER" id="PTHR36974:SF1">
    <property type="entry name" value="DOXX FAMILY MEMBRANE PROTEIN"/>
    <property type="match status" value="1"/>
</dbReference>
<evidence type="ECO:0000256" key="2">
    <source>
        <dbReference type="SAM" id="SignalP"/>
    </source>
</evidence>
<keyword evidence="1" id="KW-0812">Transmembrane</keyword>
<organism evidence="3 4">
    <name type="scientific">Amycolatopsis minnesotensis</name>
    <dbReference type="NCBI Taxonomy" id="337894"/>
    <lineage>
        <taxon>Bacteria</taxon>
        <taxon>Bacillati</taxon>
        <taxon>Actinomycetota</taxon>
        <taxon>Actinomycetes</taxon>
        <taxon>Pseudonocardiales</taxon>
        <taxon>Pseudonocardiaceae</taxon>
        <taxon>Amycolatopsis</taxon>
    </lineage>
</organism>
<keyword evidence="1" id="KW-1133">Transmembrane helix</keyword>
<dbReference type="RefSeq" id="WP_344423321.1">
    <property type="nucleotide sequence ID" value="NZ_BAAANN010000020.1"/>
</dbReference>
<evidence type="ECO:0000313" key="4">
    <source>
        <dbReference type="Proteomes" id="UP001501116"/>
    </source>
</evidence>
<keyword evidence="2" id="KW-0732">Signal</keyword>
<protein>
    <submittedName>
        <fullName evidence="3">Membrane protein</fullName>
    </submittedName>
</protein>
<evidence type="ECO:0000313" key="3">
    <source>
        <dbReference type="EMBL" id="GAA1969866.1"/>
    </source>
</evidence>
<reference evidence="3 4" key="1">
    <citation type="journal article" date="2019" name="Int. J. Syst. Evol. Microbiol.">
        <title>The Global Catalogue of Microorganisms (GCM) 10K type strain sequencing project: providing services to taxonomists for standard genome sequencing and annotation.</title>
        <authorList>
            <consortium name="The Broad Institute Genomics Platform"/>
            <consortium name="The Broad Institute Genome Sequencing Center for Infectious Disease"/>
            <person name="Wu L."/>
            <person name="Ma J."/>
        </authorList>
    </citation>
    <scope>NUCLEOTIDE SEQUENCE [LARGE SCALE GENOMIC DNA]</scope>
    <source>
        <strain evidence="3 4">JCM 14545</strain>
    </source>
</reference>
<keyword evidence="1" id="KW-0472">Membrane</keyword>